<dbReference type="InterPro" id="IPR005303">
    <property type="entry name" value="MOCOS_middle"/>
</dbReference>
<proteinExistence type="predicted"/>
<evidence type="ECO:0000259" key="1">
    <source>
        <dbReference type="PROSITE" id="PS51340"/>
    </source>
</evidence>
<feature type="domain" description="MOSC" evidence="1">
    <location>
        <begin position="144"/>
        <end position="312"/>
    </location>
</feature>
<organism evidence="2 3">
    <name type="scientific">Diabrotica virgifera virgifera</name>
    <name type="common">western corn rootworm</name>
    <dbReference type="NCBI Taxonomy" id="50390"/>
    <lineage>
        <taxon>Eukaryota</taxon>
        <taxon>Metazoa</taxon>
        <taxon>Ecdysozoa</taxon>
        <taxon>Arthropoda</taxon>
        <taxon>Hexapoda</taxon>
        <taxon>Insecta</taxon>
        <taxon>Pterygota</taxon>
        <taxon>Neoptera</taxon>
        <taxon>Endopterygota</taxon>
        <taxon>Coleoptera</taxon>
        <taxon>Polyphaga</taxon>
        <taxon>Cucujiformia</taxon>
        <taxon>Chrysomeloidea</taxon>
        <taxon>Chrysomelidae</taxon>
        <taxon>Galerucinae</taxon>
        <taxon>Diabroticina</taxon>
        <taxon>Diabroticites</taxon>
        <taxon>Diabrotica</taxon>
    </lineage>
</organism>
<keyword evidence="3" id="KW-1185">Reference proteome</keyword>
<dbReference type="Pfam" id="PF03473">
    <property type="entry name" value="MOSC"/>
    <property type="match status" value="1"/>
</dbReference>
<dbReference type="Gene3D" id="2.40.33.20">
    <property type="entry name" value="PK beta-barrel domain-like"/>
    <property type="match status" value="1"/>
</dbReference>
<dbReference type="SUPFAM" id="SSF141673">
    <property type="entry name" value="MOSC N-terminal domain-like"/>
    <property type="match status" value="1"/>
</dbReference>
<dbReference type="RefSeq" id="XP_050508398.1">
    <property type="nucleotide sequence ID" value="XM_050652441.1"/>
</dbReference>
<dbReference type="PANTHER" id="PTHR14237">
    <property type="entry name" value="MOLYBDOPTERIN COFACTOR SULFURASE MOSC"/>
    <property type="match status" value="1"/>
</dbReference>
<dbReference type="InterPro" id="IPR005302">
    <property type="entry name" value="MoCF_Sase_C"/>
</dbReference>
<dbReference type="Pfam" id="PF03476">
    <property type="entry name" value="MOSC_N"/>
    <property type="match status" value="1"/>
</dbReference>
<evidence type="ECO:0000313" key="3">
    <source>
        <dbReference type="Proteomes" id="UP001652700"/>
    </source>
</evidence>
<dbReference type="GeneID" id="126885715"/>
<dbReference type="PANTHER" id="PTHR14237:SF19">
    <property type="entry name" value="MITOCHONDRIAL AMIDOXIME REDUCING COMPONENT 1"/>
    <property type="match status" value="1"/>
</dbReference>
<dbReference type="SUPFAM" id="SSF50800">
    <property type="entry name" value="PK beta-barrel domain-like"/>
    <property type="match status" value="1"/>
</dbReference>
<evidence type="ECO:0000313" key="2">
    <source>
        <dbReference type="EnsemblMetazoa" id="XP_050508398.1"/>
    </source>
</evidence>
<dbReference type="Proteomes" id="UP001652700">
    <property type="component" value="Unplaced"/>
</dbReference>
<accession>A0ABM5KE11</accession>
<name>A0ABM5KE11_DIAVI</name>
<protein>
    <recommendedName>
        <fullName evidence="1">MOSC domain-containing protein</fullName>
    </recommendedName>
</protein>
<dbReference type="PROSITE" id="PS51340">
    <property type="entry name" value="MOSC"/>
    <property type="match status" value="1"/>
</dbReference>
<reference evidence="2" key="1">
    <citation type="submission" date="2025-05" db="UniProtKB">
        <authorList>
            <consortium name="EnsemblMetazoa"/>
        </authorList>
    </citation>
    <scope>IDENTIFICATION</scope>
</reference>
<dbReference type="InterPro" id="IPR011037">
    <property type="entry name" value="Pyrv_Knase-like_insert_dom_sf"/>
</dbReference>
<sequence>METEWKRVGKIKKMCIFPLKSGRRVEVNQALCTKQGLMDVDQGDGSPCLRDRSFVVYNGQSLEYKTARHYPKMVLIQVRRCCLGAIPFVLFDAPGMTTLFLTIPEDEPEQKNVRIIQCKESISILDCGDEAAAWFSSYLLGEPSPFGFRLGYNNGSHKRTEVKECYSYLIQHNDRGLTTESTGLNADLCALHLISASSVQDITKRTGIPEINEDSFRPNLVVEDQFLEAFAEDNWEYIRIGEVILKSVLECTRCIMTCIDMETGIRRRDREPLKTMERYRMSKGPVKATAMGIYVEVIRTGVLSLGDTVYISNASETRNALETRKRKCST</sequence>
<dbReference type="EnsemblMetazoa" id="XM_050652441.1">
    <property type="protein sequence ID" value="XP_050508398.1"/>
    <property type="gene ID" value="LOC126885715"/>
</dbReference>